<dbReference type="InterPro" id="IPR018163">
    <property type="entry name" value="Thr/Ala-tRNA-synth_IIc_edit"/>
</dbReference>
<evidence type="ECO:0000256" key="7">
    <source>
        <dbReference type="ARBA" id="ARBA00022741"/>
    </source>
</evidence>
<dbReference type="Gene3D" id="3.40.50.800">
    <property type="entry name" value="Anticodon-binding domain"/>
    <property type="match status" value="1"/>
</dbReference>
<evidence type="ECO:0000256" key="5">
    <source>
        <dbReference type="ARBA" id="ARBA00022598"/>
    </source>
</evidence>
<keyword evidence="10 14" id="KW-0694">RNA-binding</keyword>
<comment type="catalytic activity">
    <reaction evidence="13 14">
        <text>tRNA(Thr) + L-threonine + ATP = L-threonyl-tRNA(Thr) + AMP + diphosphate + H(+)</text>
        <dbReference type="Rhea" id="RHEA:24624"/>
        <dbReference type="Rhea" id="RHEA-COMP:9670"/>
        <dbReference type="Rhea" id="RHEA-COMP:9704"/>
        <dbReference type="ChEBI" id="CHEBI:15378"/>
        <dbReference type="ChEBI" id="CHEBI:30616"/>
        <dbReference type="ChEBI" id="CHEBI:33019"/>
        <dbReference type="ChEBI" id="CHEBI:57926"/>
        <dbReference type="ChEBI" id="CHEBI:78442"/>
        <dbReference type="ChEBI" id="CHEBI:78534"/>
        <dbReference type="ChEBI" id="CHEBI:456215"/>
        <dbReference type="EC" id="6.1.1.3"/>
    </reaction>
</comment>
<keyword evidence="8 14" id="KW-0862">Zinc</keyword>
<dbReference type="Gene3D" id="3.30.930.10">
    <property type="entry name" value="Bira Bifunctional Protein, Domain 2"/>
    <property type="match status" value="1"/>
</dbReference>
<dbReference type="InterPro" id="IPR004154">
    <property type="entry name" value="Anticodon-bd"/>
</dbReference>
<dbReference type="NCBIfam" id="TIGR00418">
    <property type="entry name" value="thrS"/>
    <property type="match status" value="1"/>
</dbReference>
<keyword evidence="5 14" id="KW-0436">Ligase</keyword>
<keyword evidence="7 14" id="KW-0547">Nucleotide-binding</keyword>
<dbReference type="FunFam" id="3.30.980.10:FF:000005">
    <property type="entry name" value="Threonyl-tRNA synthetase, mitochondrial"/>
    <property type="match status" value="1"/>
</dbReference>
<protein>
    <recommendedName>
        <fullName evidence="14">Threonine--tRNA ligase</fullName>
        <ecNumber evidence="14">6.1.1.3</ecNumber>
    </recommendedName>
    <alternativeName>
        <fullName evidence="14">Threonyl-tRNA synthetase</fullName>
        <shortName evidence="14">ThrRS</shortName>
    </alternativeName>
</protein>
<dbReference type="SMART" id="SM00863">
    <property type="entry name" value="tRNA_SAD"/>
    <property type="match status" value="1"/>
</dbReference>
<dbReference type="InterPro" id="IPR012676">
    <property type="entry name" value="TGS-like"/>
</dbReference>
<keyword evidence="9 14" id="KW-0067">ATP-binding</keyword>
<dbReference type="GO" id="GO:0006435">
    <property type="term" value="P:threonyl-tRNA aminoacylation"/>
    <property type="evidence" value="ECO:0007669"/>
    <property type="project" value="UniProtKB-UniRule"/>
</dbReference>
<feature type="binding site" evidence="14">
    <location>
        <position position="344"/>
    </location>
    <ligand>
        <name>Zn(2+)</name>
        <dbReference type="ChEBI" id="CHEBI:29105"/>
        <note>catalytic</note>
    </ligand>
</feature>
<evidence type="ECO:0000259" key="16">
    <source>
        <dbReference type="PROSITE" id="PS51880"/>
    </source>
</evidence>
<dbReference type="PANTHER" id="PTHR11451:SF56">
    <property type="entry name" value="THREONINE--TRNA LIGASE 1"/>
    <property type="match status" value="1"/>
</dbReference>
<reference evidence="17" key="2">
    <citation type="journal article" date="2015" name="ISME J.">
        <title>A new class of marine Euryarchaeota group II from the Mediterranean deep chlorophyll maximum.</title>
        <authorList>
            <person name="Martin-Cuadrado A.B."/>
            <person name="Garcia-Heredia I."/>
            <person name="Molto A.G."/>
            <person name="Lopez-Ubeda R."/>
            <person name="Kimes N."/>
            <person name="Lopez-Garcia P."/>
            <person name="Moreira D."/>
            <person name="Rodriguez-Valera F."/>
        </authorList>
    </citation>
    <scope>NUCLEOTIDE SEQUENCE</scope>
</reference>
<dbReference type="FunFam" id="3.40.50.800:FF:000001">
    <property type="entry name" value="Threonine--tRNA ligase"/>
    <property type="match status" value="1"/>
</dbReference>
<comment type="subcellular location">
    <subcellularLocation>
        <location evidence="1 14">Cytoplasm</location>
    </subcellularLocation>
</comment>
<keyword evidence="3 14" id="KW-0963">Cytoplasm</keyword>
<evidence type="ECO:0000259" key="15">
    <source>
        <dbReference type="PROSITE" id="PS50862"/>
    </source>
</evidence>
<dbReference type="SUPFAM" id="SSF55186">
    <property type="entry name" value="ThrRS/AlaRS common domain"/>
    <property type="match status" value="1"/>
</dbReference>
<dbReference type="InterPro" id="IPR012947">
    <property type="entry name" value="tRNA_SAD"/>
</dbReference>
<keyword evidence="12 14" id="KW-0030">Aminoacyl-tRNA synthetase</keyword>
<accession>A0A1B1TF17</accession>
<dbReference type="GO" id="GO:0004829">
    <property type="term" value="F:threonine-tRNA ligase activity"/>
    <property type="evidence" value="ECO:0007669"/>
    <property type="project" value="UniProtKB-UniRule"/>
</dbReference>
<dbReference type="InterPro" id="IPR004095">
    <property type="entry name" value="TGS"/>
</dbReference>
<comment type="cofactor">
    <cofactor evidence="14">
        <name>Zn(2+)</name>
        <dbReference type="ChEBI" id="CHEBI:29105"/>
    </cofactor>
    <text evidence="14">Binds 1 zinc ion per subunit.</text>
</comment>
<keyword evidence="6 14" id="KW-0479">Metal-binding</keyword>
<dbReference type="AlphaFoldDB" id="A0A1B1TF17"/>
<dbReference type="SUPFAM" id="SSF81271">
    <property type="entry name" value="TGS-like"/>
    <property type="match status" value="1"/>
</dbReference>
<dbReference type="CDD" id="cd00771">
    <property type="entry name" value="ThrRS_core"/>
    <property type="match status" value="1"/>
</dbReference>
<dbReference type="SUPFAM" id="SSF52954">
    <property type="entry name" value="Class II aaRS ABD-related"/>
    <property type="match status" value="1"/>
</dbReference>
<evidence type="ECO:0000256" key="10">
    <source>
        <dbReference type="ARBA" id="ARBA00022884"/>
    </source>
</evidence>
<feature type="binding site" evidence="14">
    <location>
        <position position="526"/>
    </location>
    <ligand>
        <name>Zn(2+)</name>
        <dbReference type="ChEBI" id="CHEBI:29105"/>
        <note>catalytic</note>
    </ligand>
</feature>
<evidence type="ECO:0000313" key="17">
    <source>
        <dbReference type="EMBL" id="ANV80852.1"/>
    </source>
</evidence>
<evidence type="ECO:0000256" key="14">
    <source>
        <dbReference type="HAMAP-Rule" id="MF_00184"/>
    </source>
</evidence>
<evidence type="ECO:0000256" key="8">
    <source>
        <dbReference type="ARBA" id="ARBA00022833"/>
    </source>
</evidence>
<dbReference type="InterPro" id="IPR002320">
    <property type="entry name" value="Thr-tRNA-ligase_IIa"/>
</dbReference>
<dbReference type="InterPro" id="IPR002314">
    <property type="entry name" value="aa-tRNA-synt_IIb"/>
</dbReference>
<keyword evidence="11 14" id="KW-0648">Protein biosynthesis</keyword>
<dbReference type="InterPro" id="IPR006195">
    <property type="entry name" value="aa-tRNA-synth_II"/>
</dbReference>
<comment type="subunit">
    <text evidence="14">Homodimer.</text>
</comment>
<evidence type="ECO:0000256" key="1">
    <source>
        <dbReference type="ARBA" id="ARBA00004496"/>
    </source>
</evidence>
<dbReference type="Pfam" id="PF07973">
    <property type="entry name" value="tRNA_SAD"/>
    <property type="match status" value="1"/>
</dbReference>
<feature type="domain" description="TGS" evidence="16">
    <location>
        <begin position="10"/>
        <end position="72"/>
    </location>
</feature>
<dbReference type="GO" id="GO:0002161">
    <property type="term" value="F:aminoacyl-tRNA deacylase activity"/>
    <property type="evidence" value="ECO:0007669"/>
    <property type="project" value="UniProtKB-ARBA"/>
</dbReference>
<dbReference type="Pfam" id="PF00587">
    <property type="entry name" value="tRNA-synt_2b"/>
    <property type="match status" value="1"/>
</dbReference>
<dbReference type="InterPro" id="IPR033728">
    <property type="entry name" value="ThrRS_core"/>
</dbReference>
<dbReference type="InterPro" id="IPR047246">
    <property type="entry name" value="ThrRS_anticodon"/>
</dbReference>
<feature type="domain" description="Aminoacyl-transfer RNA synthetases class-II family profile" evidence="15">
    <location>
        <begin position="282"/>
        <end position="549"/>
    </location>
</feature>
<dbReference type="EMBL" id="KP211910">
    <property type="protein sequence ID" value="ANV80852.1"/>
    <property type="molecule type" value="Genomic_DNA"/>
</dbReference>
<dbReference type="GO" id="GO:0005524">
    <property type="term" value="F:ATP binding"/>
    <property type="evidence" value="ECO:0007669"/>
    <property type="project" value="UniProtKB-UniRule"/>
</dbReference>
<dbReference type="CDD" id="cd00860">
    <property type="entry name" value="ThrRS_anticodon"/>
    <property type="match status" value="1"/>
</dbReference>
<evidence type="ECO:0000256" key="6">
    <source>
        <dbReference type="ARBA" id="ARBA00022723"/>
    </source>
</evidence>
<dbReference type="PANTHER" id="PTHR11451">
    <property type="entry name" value="THREONINE-TRNA LIGASE"/>
    <property type="match status" value="1"/>
</dbReference>
<organism evidence="17">
    <name type="scientific">uncultured Poseidoniia archaeon</name>
    <dbReference type="NCBI Taxonomy" id="1697135"/>
    <lineage>
        <taxon>Archaea</taxon>
        <taxon>Methanobacteriati</taxon>
        <taxon>Thermoplasmatota</taxon>
        <taxon>Candidatus Poseidoniia</taxon>
        <taxon>environmental samples</taxon>
    </lineage>
</organism>
<keyword evidence="4 14" id="KW-0820">tRNA-binding</keyword>
<dbReference type="FunFam" id="3.30.930.10:FF:000002">
    <property type="entry name" value="Threonine--tRNA ligase"/>
    <property type="match status" value="1"/>
</dbReference>
<dbReference type="Gene3D" id="3.30.980.10">
    <property type="entry name" value="Threonyl-trna Synthetase, Chain A, domain 2"/>
    <property type="match status" value="1"/>
</dbReference>
<dbReference type="PRINTS" id="PR01047">
    <property type="entry name" value="TRNASYNTHTHR"/>
</dbReference>
<dbReference type="PROSITE" id="PS50862">
    <property type="entry name" value="AA_TRNA_LIGASE_II"/>
    <property type="match status" value="1"/>
</dbReference>
<dbReference type="PROSITE" id="PS51880">
    <property type="entry name" value="TGS"/>
    <property type="match status" value="1"/>
</dbReference>
<dbReference type="InterPro" id="IPR012675">
    <property type="entry name" value="Beta-grasp_dom_sf"/>
</dbReference>
<dbReference type="GO" id="GO:0000049">
    <property type="term" value="F:tRNA binding"/>
    <property type="evidence" value="ECO:0007669"/>
    <property type="project" value="UniProtKB-KW"/>
</dbReference>
<dbReference type="EC" id="6.1.1.3" evidence="14"/>
<proteinExistence type="inferred from homology"/>
<dbReference type="Gene3D" id="3.10.20.30">
    <property type="match status" value="1"/>
</dbReference>
<dbReference type="InterPro" id="IPR036621">
    <property type="entry name" value="Anticodon-bd_dom_sf"/>
</dbReference>
<dbReference type="CDD" id="cd01667">
    <property type="entry name" value="TGS_ThrRS"/>
    <property type="match status" value="1"/>
</dbReference>
<dbReference type="GO" id="GO:0046872">
    <property type="term" value="F:metal ion binding"/>
    <property type="evidence" value="ECO:0007669"/>
    <property type="project" value="UniProtKB-KW"/>
</dbReference>
<sequence>MYLGYTGEIVLSKIKIDFGDGEVREYEAGITVGDVVRDVHGRKSGFVAALIDGMEKDMSTILESDCKIEPIDGESDAGMYILRHSCAHLLAQAVTQLYPDAKPTIGPPIEHGFYYDFFMQPVGDEELKKIENKMKDIMKENLPIIREEHSNDSLRKLFGENKFKMEIMDDKIGQEVGSTAYRQGEFVDLCRGPHVEFTSQIRWFKLTSSSQAYWRADSKRESLTRIYGMCYATKDGLKNREKQIQEAAKRDHKKIGREMELYMIDEMIGKGLPVWLPNGEILKSSIEEFALKTEEEYGYQRVTTPVLGKKQLFETSGHLPHYAEGMYPPMEMDDGTYYLKAMNCPMHHLVYKNKKRSYRDLPLRIAEYGTVYRNEMSGTLAGLLRVRMLSMNDAHIYCTLDQVAQEFAHNIKMVQDYYTAFGFEDYYFRLSLWDPENTDKYIDQPKNWEATQNHLRKILDSLEVPYIESVGEAAFYGPKVDIQFTTAIGREESMSTIQLDFAAKERFSLEYTDETGSDNGEVFVIHRAPLSTHERFVAFLTEHWAGNFPTWLAPIQVQIITISEKHKEYAKIASEKMKEFGIRVKIDDSDNTIGKKIRIHRKMRPAYMAIIGDDEVANLTISVRARNGAQKNGVPLEEFIRDIEKEITNRDTILGIVPVE</sequence>
<dbReference type="Gene3D" id="3.30.54.20">
    <property type="match status" value="1"/>
</dbReference>
<evidence type="ECO:0000256" key="9">
    <source>
        <dbReference type="ARBA" id="ARBA00022840"/>
    </source>
</evidence>
<evidence type="ECO:0000256" key="11">
    <source>
        <dbReference type="ARBA" id="ARBA00022917"/>
    </source>
</evidence>
<evidence type="ECO:0000256" key="3">
    <source>
        <dbReference type="ARBA" id="ARBA00022490"/>
    </source>
</evidence>
<feature type="binding site" evidence="14">
    <location>
        <position position="395"/>
    </location>
    <ligand>
        <name>Zn(2+)</name>
        <dbReference type="ChEBI" id="CHEBI:29105"/>
        <note>catalytic</note>
    </ligand>
</feature>
<evidence type="ECO:0000256" key="2">
    <source>
        <dbReference type="ARBA" id="ARBA00008226"/>
    </source>
</evidence>
<evidence type="ECO:0000256" key="4">
    <source>
        <dbReference type="ARBA" id="ARBA00022555"/>
    </source>
</evidence>
<dbReference type="SUPFAM" id="SSF55681">
    <property type="entry name" value="Class II aaRS and biotin synthetases"/>
    <property type="match status" value="1"/>
</dbReference>
<dbReference type="HAMAP" id="MF_00184">
    <property type="entry name" value="Thr_tRNA_synth"/>
    <property type="match status" value="1"/>
</dbReference>
<name>A0A1B1TF17_9ARCH</name>
<evidence type="ECO:0000256" key="12">
    <source>
        <dbReference type="ARBA" id="ARBA00023146"/>
    </source>
</evidence>
<evidence type="ECO:0000256" key="13">
    <source>
        <dbReference type="ARBA" id="ARBA00049515"/>
    </source>
</evidence>
<dbReference type="GO" id="GO:0005737">
    <property type="term" value="C:cytoplasm"/>
    <property type="evidence" value="ECO:0007669"/>
    <property type="project" value="UniProtKB-SubCell"/>
</dbReference>
<comment type="similarity">
    <text evidence="2 14">Belongs to the class-II aminoacyl-tRNA synthetase family.</text>
</comment>
<comment type="caution">
    <text evidence="14">Lacks conserved residue(s) required for the propagation of feature annotation.</text>
</comment>
<dbReference type="Pfam" id="PF03129">
    <property type="entry name" value="HGTP_anticodon"/>
    <property type="match status" value="1"/>
</dbReference>
<dbReference type="EMBL" id="KP211814">
    <property type="protein sequence ID" value="ANV79171.1"/>
    <property type="molecule type" value="Genomic_DNA"/>
</dbReference>
<gene>
    <name evidence="14" type="primary">thrS</name>
</gene>
<reference evidence="17" key="1">
    <citation type="submission" date="2014-11" db="EMBL/GenBank/DDBJ databases">
        <authorList>
            <person name="Zhu J."/>
            <person name="Qi W."/>
            <person name="Song R."/>
        </authorList>
    </citation>
    <scope>NUCLEOTIDE SEQUENCE</scope>
</reference>
<dbReference type="InterPro" id="IPR045864">
    <property type="entry name" value="aa-tRNA-synth_II/BPL/LPL"/>
</dbReference>
<dbReference type="Pfam" id="PF02824">
    <property type="entry name" value="TGS"/>
    <property type="match status" value="1"/>
</dbReference>